<dbReference type="GO" id="GO:0003676">
    <property type="term" value="F:nucleic acid binding"/>
    <property type="evidence" value="ECO:0007669"/>
    <property type="project" value="InterPro"/>
</dbReference>
<evidence type="ECO:0000313" key="2">
    <source>
        <dbReference type="Proteomes" id="UP000818029"/>
    </source>
</evidence>
<dbReference type="SUPFAM" id="SSF53098">
    <property type="entry name" value="Ribonuclease H-like"/>
    <property type="match status" value="1"/>
</dbReference>
<evidence type="ECO:0000313" key="3">
    <source>
        <dbReference type="RefSeq" id="XP_016704142.2"/>
    </source>
</evidence>
<dbReference type="InterPro" id="IPR016197">
    <property type="entry name" value="Chromo-like_dom_sf"/>
</dbReference>
<dbReference type="InterPro" id="IPR012337">
    <property type="entry name" value="RNaseH-like_sf"/>
</dbReference>
<evidence type="ECO:0000259" key="1">
    <source>
        <dbReference type="PROSITE" id="PS50994"/>
    </source>
</evidence>
<dbReference type="PROSITE" id="PS50994">
    <property type="entry name" value="INTEGRASE"/>
    <property type="match status" value="1"/>
</dbReference>
<dbReference type="RefSeq" id="XP_016704142.2">
    <property type="nucleotide sequence ID" value="XM_016848653.2"/>
</dbReference>
<dbReference type="InterPro" id="IPR056924">
    <property type="entry name" value="SH3_Tf2-1"/>
</dbReference>
<dbReference type="KEGG" id="ghi:107919126"/>
<reference evidence="2" key="1">
    <citation type="journal article" date="2020" name="Nat. Genet.">
        <title>Genomic diversifications of five Gossypium allopolyploid species and their impact on cotton improvement.</title>
        <authorList>
            <person name="Chen Z.J."/>
            <person name="Sreedasyam A."/>
            <person name="Ando A."/>
            <person name="Song Q."/>
            <person name="De Santiago L.M."/>
            <person name="Hulse-Kemp A.M."/>
            <person name="Ding M."/>
            <person name="Ye W."/>
            <person name="Kirkbride R.C."/>
            <person name="Jenkins J."/>
            <person name="Plott C."/>
            <person name="Lovell J."/>
            <person name="Lin Y.M."/>
            <person name="Vaughn R."/>
            <person name="Liu B."/>
            <person name="Simpson S."/>
            <person name="Scheffler B.E."/>
            <person name="Wen L."/>
            <person name="Saski C.A."/>
            <person name="Grover C.E."/>
            <person name="Hu G."/>
            <person name="Conover J.L."/>
            <person name="Carlson J.W."/>
            <person name="Shu S."/>
            <person name="Boston L.B."/>
            <person name="Williams M."/>
            <person name="Peterson D.G."/>
            <person name="McGee K."/>
            <person name="Jones D.C."/>
            <person name="Wendel J.F."/>
            <person name="Stelly D.M."/>
            <person name="Grimwood J."/>
            <person name="Schmutz J."/>
        </authorList>
    </citation>
    <scope>NUCLEOTIDE SEQUENCE [LARGE SCALE GENOMIC DNA]</scope>
    <source>
        <strain evidence="2">cv. TM-1</strain>
    </source>
</reference>
<dbReference type="InterPro" id="IPR036397">
    <property type="entry name" value="RNaseH_sf"/>
</dbReference>
<dbReference type="GeneID" id="107919126"/>
<feature type="domain" description="Integrase catalytic" evidence="1">
    <location>
        <begin position="1"/>
        <end position="100"/>
    </location>
</feature>
<accession>A0A1U8KNV0</accession>
<proteinExistence type="predicted"/>
<protein>
    <recommendedName>
        <fullName evidence="1">Integrase catalytic domain-containing protein</fullName>
    </recommendedName>
</protein>
<dbReference type="PANTHER" id="PTHR46148">
    <property type="entry name" value="CHROMO DOMAIN-CONTAINING PROTEIN"/>
    <property type="match status" value="1"/>
</dbReference>
<dbReference type="Pfam" id="PF24626">
    <property type="entry name" value="SH3_Tf2-1"/>
    <property type="match status" value="1"/>
</dbReference>
<sequence>MDFVTGSPLSTSKKIAIWVIFDRLMKSTHFISDRTDWSLQKLAEVYIREIVRLHGIPESIISDRDPRFTSRFWKQLHESLGTQLHFSTAFHPQTDGQSERKSYANLKRRDIEYSIGDKVFLKVSPWKKIIRFGRKGKLSPRVIGPYEVIERIGQVAYRLDLSPELQKIHDVFNVSMLRKYRSDPSYIISTEDIEIRPDLSYKEEPVAILANEVKELRNKQVPLVKVLWRSHSVKEATWEPEDTMRSQYPHLFSANVAPETSSKKGKEETNEDIEFVPMRYFVYTTVTVSVTSMVYSGFGR</sequence>
<dbReference type="InterPro" id="IPR001584">
    <property type="entry name" value="Integrase_cat-core"/>
</dbReference>
<dbReference type="SUPFAM" id="SSF54160">
    <property type="entry name" value="Chromo domain-like"/>
    <property type="match status" value="1"/>
</dbReference>
<dbReference type="STRING" id="3635.A0A1U8KNV0"/>
<gene>
    <name evidence="3" type="primary">LOC107919126</name>
</gene>
<dbReference type="PaxDb" id="3635-A0A1U8KNV0"/>
<dbReference type="AlphaFoldDB" id="A0A1U8KNV0"/>
<dbReference type="GO" id="GO:0015074">
    <property type="term" value="P:DNA integration"/>
    <property type="evidence" value="ECO:0007669"/>
    <property type="project" value="InterPro"/>
</dbReference>
<name>A0A1U8KNV0_GOSHI</name>
<dbReference type="PANTHER" id="PTHR46148:SF44">
    <property type="entry name" value="GAG-POL POLYPROTEIN"/>
    <property type="match status" value="1"/>
</dbReference>
<organism evidence="2 3">
    <name type="scientific">Gossypium hirsutum</name>
    <name type="common">Upland cotton</name>
    <name type="synonym">Gossypium mexicanum</name>
    <dbReference type="NCBI Taxonomy" id="3635"/>
    <lineage>
        <taxon>Eukaryota</taxon>
        <taxon>Viridiplantae</taxon>
        <taxon>Streptophyta</taxon>
        <taxon>Embryophyta</taxon>
        <taxon>Tracheophyta</taxon>
        <taxon>Spermatophyta</taxon>
        <taxon>Magnoliopsida</taxon>
        <taxon>eudicotyledons</taxon>
        <taxon>Gunneridae</taxon>
        <taxon>Pentapetalae</taxon>
        <taxon>rosids</taxon>
        <taxon>malvids</taxon>
        <taxon>Malvales</taxon>
        <taxon>Malvaceae</taxon>
        <taxon>Malvoideae</taxon>
        <taxon>Gossypium</taxon>
    </lineage>
</organism>
<dbReference type="Proteomes" id="UP000818029">
    <property type="component" value="Chromosome A08"/>
</dbReference>
<reference evidence="3" key="2">
    <citation type="submission" date="2025-08" db="UniProtKB">
        <authorList>
            <consortium name="RefSeq"/>
        </authorList>
    </citation>
    <scope>IDENTIFICATION</scope>
</reference>
<keyword evidence="2" id="KW-1185">Reference proteome</keyword>
<dbReference type="Gene3D" id="3.30.420.10">
    <property type="entry name" value="Ribonuclease H-like superfamily/Ribonuclease H"/>
    <property type="match status" value="1"/>
</dbReference>